<evidence type="ECO:0000313" key="2">
    <source>
        <dbReference type="Proteomes" id="UP000805704"/>
    </source>
</evidence>
<dbReference type="Proteomes" id="UP000805704">
    <property type="component" value="Chromosome 8"/>
</dbReference>
<gene>
    <name evidence="1" type="primary">NEB</name>
    <name evidence="1" type="ORF">GBF38_018231</name>
</gene>
<proteinExistence type="predicted"/>
<sequence length="362" mass="42509">AWHCMQPIALIDISGLPTRKVRKRAKVDTSKFMTPYLAHSQKMLEQFSHNKYRHAYDVSRGTPPAIVTDTPEMIRIRKAQEQLSEVKYRMEGNKARTTSLYDGEAKEVTHVKRVSELISKVLYRQKWDETKDRYLLPPDAPELVLAVKNAANYSKKLYTEAWDEEKTMFYPYSDSPELRRVAKAQEVLSDGHDERKAKYTSLADPPEVELAKRVSDQRSDLKYKEDYNKNVKGQWCETPYFDVAIARVAMENLSNRKYTQEFENIKDQIYFMQTETPVYDTNKRARIAASEKVYKANYEKSRGFSINYCDTPKFQMDSVLKQFTDARYKTKYDNEVKGHYIGSYEDVYMLHCQKVEEMKNEV</sequence>
<keyword evidence="2" id="KW-1185">Reference proteome</keyword>
<dbReference type="EMBL" id="CM024796">
    <property type="protein sequence ID" value="KAG8000933.1"/>
    <property type="molecule type" value="Genomic_DNA"/>
</dbReference>
<feature type="non-terminal residue" evidence="1">
    <location>
        <position position="1"/>
    </location>
</feature>
<name>A0ACB7EGC5_NIBAL</name>
<protein>
    <submittedName>
        <fullName evidence="1">Nebulin</fullName>
    </submittedName>
</protein>
<feature type="non-terminal residue" evidence="1">
    <location>
        <position position="362"/>
    </location>
</feature>
<evidence type="ECO:0000313" key="1">
    <source>
        <dbReference type="EMBL" id="KAG8000933.1"/>
    </source>
</evidence>
<comment type="caution">
    <text evidence="1">The sequence shown here is derived from an EMBL/GenBank/DDBJ whole genome shotgun (WGS) entry which is preliminary data.</text>
</comment>
<accession>A0ACB7EGC5</accession>
<reference evidence="1" key="1">
    <citation type="submission" date="2020-04" db="EMBL/GenBank/DDBJ databases">
        <title>A chromosome-scale assembly and high-density genetic map of the yellow drum (Nibea albiflora) genome.</title>
        <authorList>
            <person name="Xu D."/>
            <person name="Zhang W."/>
            <person name="Chen R."/>
            <person name="Tan P."/>
            <person name="Wang L."/>
            <person name="Song H."/>
            <person name="Tian L."/>
            <person name="Zhu Q."/>
            <person name="Wang B."/>
        </authorList>
    </citation>
    <scope>NUCLEOTIDE SEQUENCE</scope>
    <source>
        <strain evidence="1">ZJHYS-2018</strain>
    </source>
</reference>
<organism evidence="1 2">
    <name type="scientific">Nibea albiflora</name>
    <name type="common">Yellow drum</name>
    <name type="synonym">Corvina albiflora</name>
    <dbReference type="NCBI Taxonomy" id="240163"/>
    <lineage>
        <taxon>Eukaryota</taxon>
        <taxon>Metazoa</taxon>
        <taxon>Chordata</taxon>
        <taxon>Craniata</taxon>
        <taxon>Vertebrata</taxon>
        <taxon>Euteleostomi</taxon>
        <taxon>Actinopterygii</taxon>
        <taxon>Neopterygii</taxon>
        <taxon>Teleostei</taxon>
        <taxon>Neoteleostei</taxon>
        <taxon>Acanthomorphata</taxon>
        <taxon>Eupercaria</taxon>
        <taxon>Sciaenidae</taxon>
        <taxon>Nibea</taxon>
    </lineage>
</organism>